<evidence type="ECO:0000313" key="1">
    <source>
        <dbReference type="EMBL" id="MET4581875.1"/>
    </source>
</evidence>
<dbReference type="PIRSF" id="PIRSF008502">
    <property type="entry name" value="UCP008502"/>
    <property type="match status" value="1"/>
</dbReference>
<dbReference type="SUPFAM" id="SSF160379">
    <property type="entry name" value="SP0830-like"/>
    <property type="match status" value="1"/>
</dbReference>
<proteinExistence type="predicted"/>
<sequence length="184" mass="20187">MHYLVRMTSTRYAALMRGVNVGTTKRIAMADLRAAFEAEGFGNVRTLLQSGNVVFDSHEPVDADRIESLIERATGSRPRVVLLDAARLREILDENPLAELADDPSRLLITFADEVPDGAAIRRPSDDELLPEVVVFGRHAVYQWLPLGVSQSRLPAGFAKALGATATGRNLRTVQKLLALLEEP</sequence>
<organism evidence="1 2">
    <name type="scientific">Conyzicola nivalis</name>
    <dbReference type="NCBI Taxonomy" id="1477021"/>
    <lineage>
        <taxon>Bacteria</taxon>
        <taxon>Bacillati</taxon>
        <taxon>Actinomycetota</taxon>
        <taxon>Actinomycetes</taxon>
        <taxon>Micrococcales</taxon>
        <taxon>Microbacteriaceae</taxon>
        <taxon>Conyzicola</taxon>
    </lineage>
</organism>
<dbReference type="PANTHER" id="PTHR36439">
    <property type="entry name" value="BLL4334 PROTEIN"/>
    <property type="match status" value="1"/>
</dbReference>
<evidence type="ECO:0000313" key="2">
    <source>
        <dbReference type="Proteomes" id="UP001549257"/>
    </source>
</evidence>
<protein>
    <submittedName>
        <fullName evidence="1">Uncharacterized protein (DUF1697 family)</fullName>
    </submittedName>
</protein>
<name>A0ABV2QLM4_9MICO</name>
<dbReference type="Pfam" id="PF08002">
    <property type="entry name" value="DUF1697"/>
    <property type="match status" value="1"/>
</dbReference>
<comment type="caution">
    <text evidence="1">The sequence shown here is derived from an EMBL/GenBank/DDBJ whole genome shotgun (WGS) entry which is preliminary data.</text>
</comment>
<dbReference type="EMBL" id="JBEPSJ010000001">
    <property type="protein sequence ID" value="MET4581875.1"/>
    <property type="molecule type" value="Genomic_DNA"/>
</dbReference>
<dbReference type="Gene3D" id="3.30.70.1280">
    <property type="entry name" value="SP0830-like domains"/>
    <property type="match status" value="1"/>
</dbReference>
<keyword evidence="2" id="KW-1185">Reference proteome</keyword>
<dbReference type="PANTHER" id="PTHR36439:SF1">
    <property type="entry name" value="DUF1697 DOMAIN-CONTAINING PROTEIN"/>
    <property type="match status" value="1"/>
</dbReference>
<gene>
    <name evidence="1" type="ORF">ABIE21_001365</name>
</gene>
<reference evidence="1 2" key="1">
    <citation type="submission" date="2024-06" db="EMBL/GenBank/DDBJ databases">
        <title>Sorghum-associated microbial communities from plants grown in Nebraska, USA.</title>
        <authorList>
            <person name="Schachtman D."/>
        </authorList>
    </citation>
    <scope>NUCLEOTIDE SEQUENCE [LARGE SCALE GENOMIC DNA]</scope>
    <source>
        <strain evidence="1 2">2857</strain>
    </source>
</reference>
<dbReference type="InterPro" id="IPR012545">
    <property type="entry name" value="DUF1697"/>
</dbReference>
<dbReference type="Proteomes" id="UP001549257">
    <property type="component" value="Unassembled WGS sequence"/>
</dbReference>
<accession>A0ABV2QLM4</accession>